<dbReference type="Pfam" id="PF03061">
    <property type="entry name" value="4HBT"/>
    <property type="match status" value="1"/>
</dbReference>
<dbReference type="InterPro" id="IPR006683">
    <property type="entry name" value="Thioestr_dom"/>
</dbReference>
<evidence type="ECO:0000256" key="1">
    <source>
        <dbReference type="ARBA" id="ARBA00005381"/>
    </source>
</evidence>
<keyword evidence="4" id="KW-1185">Reference proteome</keyword>
<dbReference type="GO" id="GO:0004016">
    <property type="term" value="F:adenylate cyclase activity"/>
    <property type="evidence" value="ECO:0007669"/>
    <property type="project" value="UniProtKB-ARBA"/>
</dbReference>
<dbReference type="InterPro" id="IPR029787">
    <property type="entry name" value="Nucleotide_cyclase"/>
</dbReference>
<comment type="similarity">
    <text evidence="1">Belongs to the adenylyl cyclase class-3 family.</text>
</comment>
<dbReference type="EMBL" id="QJJU01000044">
    <property type="protein sequence ID" value="PXW98513.1"/>
    <property type="molecule type" value="Genomic_DNA"/>
</dbReference>
<dbReference type="PANTHER" id="PTHR43081">
    <property type="entry name" value="ADENYLATE CYCLASE, TERMINAL-DIFFERENTIATION SPECIFIC-RELATED"/>
    <property type="match status" value="1"/>
</dbReference>
<evidence type="ECO:0000313" key="4">
    <source>
        <dbReference type="Proteomes" id="UP000247781"/>
    </source>
</evidence>
<evidence type="ECO:0000313" key="3">
    <source>
        <dbReference type="EMBL" id="PXW98513.1"/>
    </source>
</evidence>
<reference evidence="3 4" key="2">
    <citation type="submission" date="2018-06" db="EMBL/GenBank/DDBJ databases">
        <title>Sequencing of bacterial isolates from soil warming experiment in Harvard Forest, Massachusetts, USA.</title>
        <authorList>
            <person name="Deangelis K.PhD."/>
        </authorList>
    </citation>
    <scope>NUCLEOTIDE SEQUENCE [LARGE SCALE GENOMIC DNA]</scope>
    <source>
        <strain evidence="3 4">GAS496</strain>
    </source>
</reference>
<dbReference type="Proteomes" id="UP000247781">
    <property type="component" value="Unassembled WGS sequence"/>
</dbReference>
<dbReference type="AlphaFoldDB" id="A0A318H3Y7"/>
<dbReference type="SUPFAM" id="SSF55073">
    <property type="entry name" value="Nucleotide cyclase"/>
    <property type="match status" value="1"/>
</dbReference>
<dbReference type="CDD" id="cd07302">
    <property type="entry name" value="CHD"/>
    <property type="match status" value="1"/>
</dbReference>
<evidence type="ECO:0000259" key="2">
    <source>
        <dbReference type="PROSITE" id="PS50125"/>
    </source>
</evidence>
<dbReference type="InterPro" id="IPR001054">
    <property type="entry name" value="A/G_cyclase"/>
</dbReference>
<dbReference type="GO" id="GO:0009190">
    <property type="term" value="P:cyclic nucleotide biosynthetic process"/>
    <property type="evidence" value="ECO:0007669"/>
    <property type="project" value="InterPro"/>
</dbReference>
<organism evidence="3 4">
    <name type="scientific">Mycolicibacterium moriokaense</name>
    <dbReference type="NCBI Taxonomy" id="39691"/>
    <lineage>
        <taxon>Bacteria</taxon>
        <taxon>Bacillati</taxon>
        <taxon>Actinomycetota</taxon>
        <taxon>Actinomycetes</taxon>
        <taxon>Mycobacteriales</taxon>
        <taxon>Mycobacteriaceae</taxon>
        <taxon>Mycolicibacterium</taxon>
    </lineage>
</organism>
<dbReference type="GO" id="GO:0035556">
    <property type="term" value="P:intracellular signal transduction"/>
    <property type="evidence" value="ECO:0007669"/>
    <property type="project" value="InterPro"/>
</dbReference>
<dbReference type="Pfam" id="PF00211">
    <property type="entry name" value="Guanylate_cyc"/>
    <property type="match status" value="1"/>
</dbReference>
<dbReference type="SUPFAM" id="SSF54637">
    <property type="entry name" value="Thioesterase/thiol ester dehydrase-isomerase"/>
    <property type="match status" value="2"/>
</dbReference>
<dbReference type="CDD" id="cd03443">
    <property type="entry name" value="PaaI_thioesterase"/>
    <property type="match status" value="1"/>
</dbReference>
<name>A0A318H3Y7_9MYCO</name>
<dbReference type="InterPro" id="IPR050697">
    <property type="entry name" value="Adenylyl/Guanylyl_Cyclase_3/4"/>
</dbReference>
<dbReference type="OrthoDB" id="27092at2"/>
<gene>
    <name evidence="3" type="ORF">C8E89_14428</name>
</gene>
<feature type="domain" description="Guanylate cyclase" evidence="2">
    <location>
        <begin position="375"/>
        <end position="482"/>
    </location>
</feature>
<dbReference type="PROSITE" id="PS50125">
    <property type="entry name" value="GUANYLATE_CYCLASE_2"/>
    <property type="match status" value="1"/>
</dbReference>
<proteinExistence type="inferred from homology"/>
<dbReference type="InterPro" id="IPR029069">
    <property type="entry name" value="HotDog_dom_sf"/>
</dbReference>
<comment type="caution">
    <text evidence="3">The sequence shown here is derived from an EMBL/GenBank/DDBJ whole genome shotgun (WGS) entry which is preliminary data.</text>
</comment>
<dbReference type="Gene3D" id="3.10.129.10">
    <property type="entry name" value="Hotdog Thioesterase"/>
    <property type="match status" value="2"/>
</dbReference>
<dbReference type="SMART" id="SM00044">
    <property type="entry name" value="CYCc"/>
    <property type="match status" value="1"/>
</dbReference>
<reference evidence="4" key="1">
    <citation type="submission" date="2018-05" db="EMBL/GenBank/DDBJ databases">
        <authorList>
            <person name="Deangelis K."/>
            <person name="Huntemann M."/>
            <person name="Clum A."/>
            <person name="Pillay M."/>
            <person name="Palaniappan K."/>
            <person name="Varghese N."/>
            <person name="Mikhailova N."/>
            <person name="Stamatis D."/>
            <person name="Reddy T."/>
            <person name="Daum C."/>
            <person name="Shapiro N."/>
            <person name="Ivanova N."/>
            <person name="Kyrpides N."/>
            <person name="Woyke T."/>
        </authorList>
    </citation>
    <scope>NUCLEOTIDE SEQUENCE [LARGE SCALE GENOMIC DNA]</scope>
    <source>
        <strain evidence="4">GAS496</strain>
    </source>
</reference>
<dbReference type="Gene3D" id="3.30.70.1230">
    <property type="entry name" value="Nucleotide cyclase"/>
    <property type="match status" value="1"/>
</dbReference>
<dbReference type="PANTHER" id="PTHR43081:SF1">
    <property type="entry name" value="ADENYLATE CYCLASE, TERMINAL-DIFFERENTIATION SPECIFIC"/>
    <property type="match status" value="1"/>
</dbReference>
<sequence length="529" mass="55713">MLVIPANGTAGIIVGAGGALVSTIPRPVTDEPARGVVAPPWLTSLPGIERMRLYAHRVLPATPFARLTGFGIGHVSTGTLTGTLKASGHLVMPPAYNLAPLSTQSLYACATTAVDAGIDVDPITVSVQYFRPPRPQPGNFLARARVLNSSSAFVSCTAELEDPVGRLVGFAASQWGVRRVAPPPPSAPASIEPAGDAVYSTPDPPDRPAVGGLVPVDMQARHSGLELSRMIMAGDLPPLPNMHTCGARWIGVDEGVAHVAMPASEWFSNRSHHLDPAAIESLLNIGSTLAVMTLWATGESVAGLELTVRFLRPVPADGRELSCRGRVTHRSGNLITADGEAIDADGHTVAVQSVTYAVLDPRMHSPVEPERVLATLLFTDIVGSTLRAEQMGDAAWRSLLDKHHALVRAELGAHRGREVKTIGDGFLARFDSPASAVRAARAIRDGVKRLHLEVRGGVHTGECEVQGTDLAGIAVHVAARIIALAGPNEILVSQTVRDLVAGSGLHFAARGKQKLKGVEGEYDLFAVED</sequence>
<protein>
    <submittedName>
        <fullName evidence="3">Uncharacterized protein (TIGR00369 family)</fullName>
    </submittedName>
</protein>
<accession>A0A318H3Y7</accession>